<reference evidence="2" key="1">
    <citation type="journal article" date="2023" name="G3 (Bethesda)">
        <title>Genome assembly and association tests identify interacting loci associated with vigor, precocity, and sex in interspecific pistachio rootstocks.</title>
        <authorList>
            <person name="Palmer W."/>
            <person name="Jacygrad E."/>
            <person name="Sagayaradj S."/>
            <person name="Cavanaugh K."/>
            <person name="Han R."/>
            <person name="Bertier L."/>
            <person name="Beede B."/>
            <person name="Kafkas S."/>
            <person name="Golino D."/>
            <person name="Preece J."/>
            <person name="Michelmore R."/>
        </authorList>
    </citation>
    <scope>NUCLEOTIDE SEQUENCE [LARGE SCALE GENOMIC DNA]</scope>
</reference>
<evidence type="ECO:0000313" key="1">
    <source>
        <dbReference type="EMBL" id="KAJ0082278.1"/>
    </source>
</evidence>
<comment type="caution">
    <text evidence="1">The sequence shown here is derived from an EMBL/GenBank/DDBJ whole genome shotgun (WGS) entry which is preliminary data.</text>
</comment>
<proteinExistence type="predicted"/>
<dbReference type="EMBL" id="CM047908">
    <property type="protein sequence ID" value="KAJ0082278.1"/>
    <property type="molecule type" value="Genomic_DNA"/>
</dbReference>
<evidence type="ECO:0000313" key="2">
    <source>
        <dbReference type="Proteomes" id="UP001164250"/>
    </source>
</evidence>
<protein>
    <submittedName>
        <fullName evidence="1">Uncharacterized protein</fullName>
    </submittedName>
</protein>
<name>A0ACC1A4T5_9ROSI</name>
<organism evidence="1 2">
    <name type="scientific">Pistacia atlantica</name>
    <dbReference type="NCBI Taxonomy" id="434234"/>
    <lineage>
        <taxon>Eukaryota</taxon>
        <taxon>Viridiplantae</taxon>
        <taxon>Streptophyta</taxon>
        <taxon>Embryophyta</taxon>
        <taxon>Tracheophyta</taxon>
        <taxon>Spermatophyta</taxon>
        <taxon>Magnoliopsida</taxon>
        <taxon>eudicotyledons</taxon>
        <taxon>Gunneridae</taxon>
        <taxon>Pentapetalae</taxon>
        <taxon>rosids</taxon>
        <taxon>malvids</taxon>
        <taxon>Sapindales</taxon>
        <taxon>Anacardiaceae</taxon>
        <taxon>Pistacia</taxon>
    </lineage>
</organism>
<gene>
    <name evidence="1" type="ORF">Patl1_11007</name>
</gene>
<dbReference type="Proteomes" id="UP001164250">
    <property type="component" value="Chromosome 12"/>
</dbReference>
<keyword evidence="2" id="KW-1185">Reference proteome</keyword>
<sequence length="194" mass="21908">MPSLKFFMFFLVQLYLVSFHIGVTSATDPTYLYQDCPNATTFSRNSAYQCNLKFFHSSLVSNVTRSNGFSNGFYNATAGQDPNKAWKHWRDGTPLQLLDSTLTESYSRNKVIKCIHMGLLCVQEDPTDRPTMATIVIMLDSYSVTLPTAQQPAFFLASRTEASMAAKDFEFDQSKSKSMPWSVDDASIIEVYPR</sequence>
<accession>A0ACC1A4T5</accession>